<protein>
    <submittedName>
        <fullName evidence="1">MurR/RpiR family transcriptional regulator</fullName>
    </submittedName>
</protein>
<proteinExistence type="predicted"/>
<gene>
    <name evidence="1" type="ORF">CNEO_42726</name>
</gene>
<organism evidence="1 2">
    <name type="scientific">Clostridium neonatale</name>
    <dbReference type="NCBI Taxonomy" id="137838"/>
    <lineage>
        <taxon>Bacteria</taxon>
        <taxon>Bacillati</taxon>
        <taxon>Bacillota</taxon>
        <taxon>Clostridia</taxon>
        <taxon>Eubacteriales</taxon>
        <taxon>Clostridiaceae</taxon>
        <taxon>Clostridium</taxon>
    </lineage>
</organism>
<dbReference type="SUPFAM" id="SSF46689">
    <property type="entry name" value="Homeodomain-like"/>
    <property type="match status" value="1"/>
</dbReference>
<dbReference type="InterPro" id="IPR047640">
    <property type="entry name" value="RpiR-like"/>
</dbReference>
<dbReference type="Pfam" id="PF01418">
    <property type="entry name" value="HTH_6"/>
    <property type="match status" value="1"/>
</dbReference>
<dbReference type="AlphaFoldDB" id="A0AA86MN04"/>
<dbReference type="GO" id="GO:1901135">
    <property type="term" value="P:carbohydrate derivative metabolic process"/>
    <property type="evidence" value="ECO:0007669"/>
    <property type="project" value="InterPro"/>
</dbReference>
<dbReference type="SUPFAM" id="SSF53697">
    <property type="entry name" value="SIS domain"/>
    <property type="match status" value="1"/>
</dbReference>
<dbReference type="InterPro" id="IPR036388">
    <property type="entry name" value="WH-like_DNA-bd_sf"/>
</dbReference>
<evidence type="ECO:0000313" key="1">
    <source>
        <dbReference type="EMBL" id="CAG9706892.1"/>
    </source>
</evidence>
<dbReference type="InterPro" id="IPR009057">
    <property type="entry name" value="Homeodomain-like_sf"/>
</dbReference>
<dbReference type="EMBL" id="CAKJVE010000004">
    <property type="protein sequence ID" value="CAG9706892.1"/>
    <property type="molecule type" value="Genomic_DNA"/>
</dbReference>
<reference evidence="1" key="1">
    <citation type="submission" date="2021-10" db="EMBL/GenBank/DDBJ databases">
        <authorList>
            <person name="Mesa V."/>
        </authorList>
    </citation>
    <scope>NUCLEOTIDE SEQUENCE</scope>
    <source>
        <strain evidence="1">CC3_PB</strain>
    </source>
</reference>
<dbReference type="InterPro" id="IPR000281">
    <property type="entry name" value="HTH_RpiR"/>
</dbReference>
<dbReference type="PROSITE" id="PS51071">
    <property type="entry name" value="HTH_RPIR"/>
    <property type="match status" value="1"/>
</dbReference>
<comment type="caution">
    <text evidence="1">The sequence shown here is derived from an EMBL/GenBank/DDBJ whole genome shotgun (WGS) entry which is preliminary data.</text>
</comment>
<dbReference type="InterPro" id="IPR046348">
    <property type="entry name" value="SIS_dom_sf"/>
</dbReference>
<accession>A0AA86MN04</accession>
<dbReference type="Proteomes" id="UP000789738">
    <property type="component" value="Unassembled WGS sequence"/>
</dbReference>
<dbReference type="Gene3D" id="3.40.50.10490">
    <property type="entry name" value="Glucose-6-phosphate isomerase like protein, domain 1"/>
    <property type="match status" value="1"/>
</dbReference>
<dbReference type="Gene3D" id="1.10.10.10">
    <property type="entry name" value="Winged helix-like DNA-binding domain superfamily/Winged helix DNA-binding domain"/>
    <property type="match status" value="1"/>
</dbReference>
<dbReference type="PANTHER" id="PTHR30514:SF1">
    <property type="entry name" value="HTH-TYPE TRANSCRIPTIONAL REGULATOR HEXR-RELATED"/>
    <property type="match status" value="1"/>
</dbReference>
<evidence type="ECO:0000313" key="2">
    <source>
        <dbReference type="Proteomes" id="UP000789738"/>
    </source>
</evidence>
<sequence>MYYGKLPIIFLSTIASENDGTTNCQIANYILANIDEVKDFTISKLAQHCHVANSSISRFCRDIGLDDYSELKELINTNSMEFQLYSDCAEYKERGIDFSRNVINSIEKAAETVNYDAIESLVKDIYKYDNIACFGLLKAQTAAMNLQSDLLMLGKVVTSKLPFNQQLKYLENADENSLIIIFSYTGIYFDYWYPKRTPRYKEGRPKIYFITSDKKASGNSYFDKVIHFDSLQDYASHPFQLQIIGSIIAQSYAYYLKEKNS</sequence>
<dbReference type="GO" id="GO:0097367">
    <property type="term" value="F:carbohydrate derivative binding"/>
    <property type="evidence" value="ECO:0007669"/>
    <property type="project" value="InterPro"/>
</dbReference>
<dbReference type="PANTHER" id="PTHR30514">
    <property type="entry name" value="GLUCOKINASE"/>
    <property type="match status" value="1"/>
</dbReference>
<name>A0AA86MN04_9CLOT</name>
<dbReference type="GO" id="GO:0003700">
    <property type="term" value="F:DNA-binding transcription factor activity"/>
    <property type="evidence" value="ECO:0007669"/>
    <property type="project" value="InterPro"/>
</dbReference>
<dbReference type="GO" id="GO:0003677">
    <property type="term" value="F:DNA binding"/>
    <property type="evidence" value="ECO:0007669"/>
    <property type="project" value="InterPro"/>
</dbReference>
<dbReference type="RefSeq" id="WP_210887442.1">
    <property type="nucleotide sequence ID" value="NZ_CAKJVE010000004.1"/>
</dbReference>